<feature type="region of interest" description="Disordered" evidence="1">
    <location>
        <begin position="1"/>
        <end position="40"/>
    </location>
</feature>
<dbReference type="Pfam" id="PF07498">
    <property type="entry name" value="Rho_N"/>
    <property type="match status" value="1"/>
</dbReference>
<reference evidence="3 4" key="1">
    <citation type="submission" date="2019-07" db="EMBL/GenBank/DDBJ databases">
        <title>Whole genome shotgun sequence of Actinotalea fermentans NBRC 105374.</title>
        <authorList>
            <person name="Hosoyama A."/>
            <person name="Uohara A."/>
            <person name="Ohji S."/>
            <person name="Ichikawa N."/>
        </authorList>
    </citation>
    <scope>NUCLEOTIDE SEQUENCE [LARGE SCALE GENOMIC DNA]</scope>
    <source>
        <strain evidence="3 4">NBRC 105374</strain>
    </source>
</reference>
<organism evidence="3 4">
    <name type="scientific">Actinotalea fermentans</name>
    <dbReference type="NCBI Taxonomy" id="43671"/>
    <lineage>
        <taxon>Bacteria</taxon>
        <taxon>Bacillati</taxon>
        <taxon>Actinomycetota</taxon>
        <taxon>Actinomycetes</taxon>
        <taxon>Micrococcales</taxon>
        <taxon>Cellulomonadaceae</taxon>
        <taxon>Actinotalea</taxon>
    </lineage>
</organism>
<feature type="compositionally biased region" description="Basic and acidic residues" evidence="1">
    <location>
        <begin position="77"/>
        <end position="87"/>
    </location>
</feature>
<evidence type="ECO:0000259" key="2">
    <source>
        <dbReference type="Pfam" id="PF07498"/>
    </source>
</evidence>
<keyword evidence="4" id="KW-1185">Reference proteome</keyword>
<dbReference type="EMBL" id="BJYK01000001">
    <property type="protein sequence ID" value="GEN78939.1"/>
    <property type="molecule type" value="Genomic_DNA"/>
</dbReference>
<evidence type="ECO:0000313" key="4">
    <source>
        <dbReference type="Proteomes" id="UP000321484"/>
    </source>
</evidence>
<evidence type="ECO:0000313" key="3">
    <source>
        <dbReference type="EMBL" id="GEN78939.1"/>
    </source>
</evidence>
<dbReference type="InterPro" id="IPR011112">
    <property type="entry name" value="Rho-like_N"/>
</dbReference>
<feature type="compositionally biased region" description="Basic and acidic residues" evidence="1">
    <location>
        <begin position="1"/>
        <end position="18"/>
    </location>
</feature>
<sequence length="155" mass="16995">MKVRPVDGRSDVWEERAMPKTTRSGAAKKSELPATLKRSDAKAQRTFAKAHDAAAEEYGEGERAHRVAYAALKHTHEKVGDHWEPKARPGPSDARAAGRRSTPADTAGGVDANASKSHLYELAKRLDVSGRSRMTKQQLVAAIQKENGRRTRRAS</sequence>
<name>A0A511YUS2_9CELL</name>
<feature type="region of interest" description="Disordered" evidence="1">
    <location>
        <begin position="76"/>
        <end position="155"/>
    </location>
</feature>
<feature type="domain" description="Rho termination factor-like N-terminal" evidence="2">
    <location>
        <begin position="119"/>
        <end position="146"/>
    </location>
</feature>
<dbReference type="AlphaFoldDB" id="A0A511YUS2"/>
<feature type="compositionally biased region" description="Basic and acidic residues" evidence="1">
    <location>
        <begin position="118"/>
        <end position="130"/>
    </location>
</feature>
<dbReference type="InterPro" id="IPR037205">
    <property type="entry name" value="ChaB_sf"/>
</dbReference>
<dbReference type="InterPro" id="IPR009317">
    <property type="entry name" value="ChaB"/>
</dbReference>
<evidence type="ECO:0000256" key="1">
    <source>
        <dbReference type="SAM" id="MobiDB-lite"/>
    </source>
</evidence>
<comment type="caution">
    <text evidence="3">The sequence shown here is derived from an EMBL/GenBank/DDBJ whole genome shotgun (WGS) entry which is preliminary data.</text>
</comment>
<dbReference type="SUPFAM" id="SSF140376">
    <property type="entry name" value="ChaB-like"/>
    <property type="match status" value="1"/>
</dbReference>
<dbReference type="GO" id="GO:0006353">
    <property type="term" value="P:DNA-templated transcription termination"/>
    <property type="evidence" value="ECO:0007669"/>
    <property type="project" value="InterPro"/>
</dbReference>
<accession>A0A511YUS2</accession>
<proteinExistence type="predicted"/>
<gene>
    <name evidence="3" type="ORF">AFE02nite_06730</name>
</gene>
<dbReference type="Gene3D" id="1.10.1740.70">
    <property type="entry name" value="ChaB"/>
    <property type="match status" value="1"/>
</dbReference>
<dbReference type="Pfam" id="PF06150">
    <property type="entry name" value="ChaB"/>
    <property type="match status" value="1"/>
</dbReference>
<protein>
    <recommendedName>
        <fullName evidence="2">Rho termination factor-like N-terminal domain-containing protein</fullName>
    </recommendedName>
</protein>
<dbReference type="Proteomes" id="UP000321484">
    <property type="component" value="Unassembled WGS sequence"/>
</dbReference>